<evidence type="ECO:0008006" key="3">
    <source>
        <dbReference type="Google" id="ProtNLM"/>
    </source>
</evidence>
<name>A0ABS7A996_9PROT</name>
<comment type="caution">
    <text evidence="1">The sequence shown here is derived from an EMBL/GenBank/DDBJ whole genome shotgun (WGS) entry which is preliminary data.</text>
</comment>
<reference evidence="1 2" key="1">
    <citation type="submission" date="2021-07" db="EMBL/GenBank/DDBJ databases">
        <authorList>
            <person name="So Y."/>
        </authorList>
    </citation>
    <scope>NUCLEOTIDE SEQUENCE [LARGE SCALE GENOMIC DNA]</scope>
    <source>
        <strain evidence="1 2">HJA6</strain>
    </source>
</reference>
<sequence length="111" mass="11586">MSTHPPDRIRCSRNWGVRRSLIVATLSGSGMLRHAGLRFSGSGIGIEVLDRRAEEVDIAIDIAGDAAIGPRSLILAVDGRLLEVPDVFAVMALVLGSSSGAVSQGIGSHLL</sequence>
<evidence type="ECO:0000313" key="2">
    <source>
        <dbReference type="Proteomes" id="UP001196565"/>
    </source>
</evidence>
<organism evidence="1 2">
    <name type="scientific">Roseomonas alba</name>
    <dbReference type="NCBI Taxonomy" id="2846776"/>
    <lineage>
        <taxon>Bacteria</taxon>
        <taxon>Pseudomonadati</taxon>
        <taxon>Pseudomonadota</taxon>
        <taxon>Alphaproteobacteria</taxon>
        <taxon>Acetobacterales</taxon>
        <taxon>Roseomonadaceae</taxon>
        <taxon>Roseomonas</taxon>
    </lineage>
</organism>
<gene>
    <name evidence="1" type="ORF">KPL78_13515</name>
</gene>
<accession>A0ABS7A996</accession>
<protein>
    <recommendedName>
        <fullName evidence="3">PilZ domain-containing protein</fullName>
    </recommendedName>
</protein>
<evidence type="ECO:0000313" key="1">
    <source>
        <dbReference type="EMBL" id="MBW6398877.1"/>
    </source>
</evidence>
<keyword evidence="2" id="KW-1185">Reference proteome</keyword>
<dbReference type="RefSeq" id="WP_219763477.1">
    <property type="nucleotide sequence ID" value="NZ_JAHYBZ010000004.1"/>
</dbReference>
<proteinExistence type="predicted"/>
<dbReference type="Proteomes" id="UP001196565">
    <property type="component" value="Unassembled WGS sequence"/>
</dbReference>
<dbReference type="EMBL" id="JAHYBZ010000004">
    <property type="protein sequence ID" value="MBW6398877.1"/>
    <property type="molecule type" value="Genomic_DNA"/>
</dbReference>